<keyword evidence="4" id="KW-0574">Periplasm</keyword>
<dbReference type="EMBL" id="SHDO01000073">
    <property type="protein sequence ID" value="MBX6983199.1"/>
    <property type="molecule type" value="Genomic_DNA"/>
</dbReference>
<gene>
    <name evidence="9" type="ORF">EX242_23485</name>
</gene>
<dbReference type="SUPFAM" id="SSF49354">
    <property type="entry name" value="PapD-like"/>
    <property type="match status" value="1"/>
</dbReference>
<dbReference type="SUPFAM" id="SSF49584">
    <property type="entry name" value="Periplasmic chaperone C-domain"/>
    <property type="match status" value="1"/>
</dbReference>
<evidence type="ECO:0000256" key="3">
    <source>
        <dbReference type="ARBA" id="ARBA00022729"/>
    </source>
</evidence>
<evidence type="ECO:0000259" key="8">
    <source>
        <dbReference type="Pfam" id="PF02753"/>
    </source>
</evidence>
<dbReference type="RefSeq" id="WP_042848886.1">
    <property type="nucleotide sequence ID" value="NZ_ABEXNG020000169.1"/>
</dbReference>
<dbReference type="PANTHER" id="PTHR30251:SF2">
    <property type="entry name" value="FIMBRIAL CHAPERONE YADV-RELATED"/>
    <property type="match status" value="1"/>
</dbReference>
<dbReference type="InterPro" id="IPR016148">
    <property type="entry name" value="Pili_assmbl_chaperone_C"/>
</dbReference>
<comment type="caution">
    <text evidence="9">The sequence shown here is derived from an EMBL/GenBank/DDBJ whole genome shotgun (WGS) entry which is preliminary data.</text>
</comment>
<proteinExistence type="inferred from homology"/>
<name>A0A1J0E2G2_PRORE</name>
<reference evidence="9" key="1">
    <citation type="submission" date="2019-02" db="EMBL/GenBank/DDBJ databases">
        <title>Genomic characterization of isolates from hospital effluents in KZN, South Africa.</title>
        <authorList>
            <person name="Ntshobeni N."/>
            <person name="Allam M."/>
            <person name="Ismail A."/>
            <person name="Amoako D."/>
            <person name="Essack S."/>
            <person name="Chenia H."/>
        </authorList>
    </citation>
    <scope>NUCLEOTIDE SEQUENCE</scope>
    <source>
        <strain evidence="9">AFE97_S1</strain>
    </source>
</reference>
<feature type="signal peptide" evidence="6">
    <location>
        <begin position="1"/>
        <end position="20"/>
    </location>
</feature>
<dbReference type="InterPro" id="IPR050643">
    <property type="entry name" value="Periplasmic_pilus_chap"/>
</dbReference>
<comment type="similarity">
    <text evidence="2">Belongs to the periplasmic pilus chaperone family.</text>
</comment>
<dbReference type="Proteomes" id="UP000824410">
    <property type="component" value="Unassembled WGS sequence"/>
</dbReference>
<dbReference type="InterPro" id="IPR016147">
    <property type="entry name" value="Pili_assmbl_chaperone_N"/>
</dbReference>
<evidence type="ECO:0000256" key="5">
    <source>
        <dbReference type="ARBA" id="ARBA00023186"/>
    </source>
</evidence>
<dbReference type="Gene3D" id="2.60.40.10">
    <property type="entry name" value="Immunoglobulins"/>
    <property type="match status" value="2"/>
</dbReference>
<feature type="chain" id="PRO_5009610405" evidence="6">
    <location>
        <begin position="21"/>
        <end position="239"/>
    </location>
</feature>
<feature type="domain" description="Pili assembly chaperone C-terminal" evidence="8">
    <location>
        <begin position="169"/>
        <end position="226"/>
    </location>
</feature>
<dbReference type="Pfam" id="PF02753">
    <property type="entry name" value="PapD_C"/>
    <property type="match status" value="1"/>
</dbReference>
<dbReference type="OrthoDB" id="9131059at2"/>
<evidence type="ECO:0000313" key="9">
    <source>
        <dbReference type="EMBL" id="MBX6983199.1"/>
    </source>
</evidence>
<feature type="domain" description="Pili assembly chaperone N-terminal" evidence="7">
    <location>
        <begin position="22"/>
        <end position="147"/>
    </location>
</feature>
<evidence type="ECO:0000313" key="10">
    <source>
        <dbReference type="Proteomes" id="UP000824410"/>
    </source>
</evidence>
<evidence type="ECO:0000256" key="1">
    <source>
        <dbReference type="ARBA" id="ARBA00004418"/>
    </source>
</evidence>
<accession>A0A1J0E2G2</accession>
<evidence type="ECO:0000259" key="7">
    <source>
        <dbReference type="Pfam" id="PF00345"/>
    </source>
</evidence>
<protein>
    <submittedName>
        <fullName evidence="9">Molecular chaperone</fullName>
    </submittedName>
</protein>
<organism evidence="9 10">
    <name type="scientific">Providencia rettgeri</name>
    <dbReference type="NCBI Taxonomy" id="587"/>
    <lineage>
        <taxon>Bacteria</taxon>
        <taxon>Pseudomonadati</taxon>
        <taxon>Pseudomonadota</taxon>
        <taxon>Gammaproteobacteria</taxon>
        <taxon>Enterobacterales</taxon>
        <taxon>Morganellaceae</taxon>
        <taxon>Providencia</taxon>
    </lineage>
</organism>
<dbReference type="InterPro" id="IPR001829">
    <property type="entry name" value="Pili_assmbl_chaperone_bac"/>
</dbReference>
<comment type="subcellular location">
    <subcellularLocation>
        <location evidence="1">Periplasm</location>
    </subcellularLocation>
</comment>
<dbReference type="InterPro" id="IPR036316">
    <property type="entry name" value="Pili_assmbl_chap_C_dom_sf"/>
</dbReference>
<evidence type="ECO:0000256" key="4">
    <source>
        <dbReference type="ARBA" id="ARBA00022764"/>
    </source>
</evidence>
<dbReference type="PANTHER" id="PTHR30251">
    <property type="entry name" value="PILUS ASSEMBLY CHAPERONE"/>
    <property type="match status" value="1"/>
</dbReference>
<dbReference type="GO" id="GO:0071555">
    <property type="term" value="P:cell wall organization"/>
    <property type="evidence" value="ECO:0007669"/>
    <property type="project" value="InterPro"/>
</dbReference>
<dbReference type="PRINTS" id="PR00969">
    <property type="entry name" value="CHAPERONPILI"/>
</dbReference>
<keyword evidence="3 6" id="KW-0732">Signal</keyword>
<sequence length="239" mass="26891">MKKIIQALLGIVFVSQASFAAVSLDHSRVIFTQNDKSQSITAHNSGGKKYLVQSLIFSTLEKEGEASENFTVIPPIVTLKENSNNALKIIPKSLGDLPNDRESLFYLMSNFIPETQQRNNDDSDKVNTRFNLSTKIVIKMFYRPNGINGHVNDYINKLTATQVGKKIVIKNPSPYYYTLVNIKMDNIDYDSDRAPMVAPFSTVELNTNRKISKLEWSIINDYGGETKAKPLILKGTQHD</sequence>
<dbReference type="AlphaFoldDB" id="A0A1J0E2G2"/>
<dbReference type="KEGG" id="prg:RB151_001700"/>
<dbReference type="Pfam" id="PF00345">
    <property type="entry name" value="PapD_N"/>
    <property type="match status" value="1"/>
</dbReference>
<evidence type="ECO:0000256" key="2">
    <source>
        <dbReference type="ARBA" id="ARBA00007399"/>
    </source>
</evidence>
<dbReference type="GO" id="GO:0030288">
    <property type="term" value="C:outer membrane-bounded periplasmic space"/>
    <property type="evidence" value="ECO:0007669"/>
    <property type="project" value="InterPro"/>
</dbReference>
<evidence type="ECO:0000256" key="6">
    <source>
        <dbReference type="SAM" id="SignalP"/>
    </source>
</evidence>
<dbReference type="InterPro" id="IPR013783">
    <property type="entry name" value="Ig-like_fold"/>
</dbReference>
<keyword evidence="5" id="KW-0143">Chaperone</keyword>
<dbReference type="InterPro" id="IPR008962">
    <property type="entry name" value="PapD-like_sf"/>
</dbReference>